<feature type="domain" description="Signal transduction histidine kinase internal region" evidence="3">
    <location>
        <begin position="238"/>
        <end position="303"/>
    </location>
</feature>
<keyword evidence="1" id="KW-0175">Coiled coil</keyword>
<name>A0A0R1VLW9_9LACO</name>
<dbReference type="GO" id="GO:0016020">
    <property type="term" value="C:membrane"/>
    <property type="evidence" value="ECO:0007669"/>
    <property type="project" value="InterPro"/>
</dbReference>
<evidence type="ECO:0000259" key="2">
    <source>
        <dbReference type="Pfam" id="PF02518"/>
    </source>
</evidence>
<evidence type="ECO:0000256" key="1">
    <source>
        <dbReference type="SAM" id="Coils"/>
    </source>
</evidence>
<dbReference type="Gene3D" id="3.30.565.10">
    <property type="entry name" value="Histidine kinase-like ATPase, C-terminal domain"/>
    <property type="match status" value="1"/>
</dbReference>
<dbReference type="SUPFAM" id="SSF55874">
    <property type="entry name" value="ATPase domain of HSP90 chaperone/DNA topoisomerase II/histidine kinase"/>
    <property type="match status" value="1"/>
</dbReference>
<dbReference type="GeneID" id="98319207"/>
<dbReference type="InterPro" id="IPR036890">
    <property type="entry name" value="HATPase_C_sf"/>
</dbReference>
<dbReference type="AlphaFoldDB" id="A0A0R1VLW9"/>
<evidence type="ECO:0000313" key="6">
    <source>
        <dbReference type="Proteomes" id="UP000051451"/>
    </source>
</evidence>
<dbReference type="GO" id="GO:0000155">
    <property type="term" value="F:phosphorelay sensor kinase activity"/>
    <property type="evidence" value="ECO:0007669"/>
    <property type="project" value="InterPro"/>
</dbReference>
<accession>A0A0R1VLW9</accession>
<dbReference type="Proteomes" id="UP000051451">
    <property type="component" value="Unassembled WGS sequence"/>
</dbReference>
<dbReference type="EMBL" id="AZGB01000016">
    <property type="protein sequence ID" value="KRM06317.1"/>
    <property type="molecule type" value="Genomic_DNA"/>
</dbReference>
<dbReference type="Pfam" id="PF06580">
    <property type="entry name" value="His_kinase"/>
    <property type="match status" value="1"/>
</dbReference>
<dbReference type="InterPro" id="IPR050640">
    <property type="entry name" value="Bact_2-comp_sensor_kinase"/>
</dbReference>
<dbReference type="InterPro" id="IPR018771">
    <property type="entry name" value="PocR_dom"/>
</dbReference>
<organism evidence="5 6">
    <name type="scientific">Liquorilactobacillus ghanensis DSM 18630</name>
    <dbReference type="NCBI Taxonomy" id="1423750"/>
    <lineage>
        <taxon>Bacteria</taxon>
        <taxon>Bacillati</taxon>
        <taxon>Bacillota</taxon>
        <taxon>Bacilli</taxon>
        <taxon>Lactobacillales</taxon>
        <taxon>Lactobacillaceae</taxon>
        <taxon>Liquorilactobacillus</taxon>
    </lineage>
</organism>
<dbReference type="InterPro" id="IPR010559">
    <property type="entry name" value="Sig_transdc_His_kin_internal"/>
</dbReference>
<dbReference type="PANTHER" id="PTHR34220">
    <property type="entry name" value="SENSOR HISTIDINE KINASE YPDA"/>
    <property type="match status" value="1"/>
</dbReference>
<dbReference type="RefSeq" id="WP_057871922.1">
    <property type="nucleotide sequence ID" value="NZ_AZGB01000016.1"/>
</dbReference>
<dbReference type="PANTHER" id="PTHR34220:SF7">
    <property type="entry name" value="SENSOR HISTIDINE KINASE YPDA"/>
    <property type="match status" value="1"/>
</dbReference>
<keyword evidence="6" id="KW-1185">Reference proteome</keyword>
<sequence length="437" mass="50226">MATNDLNEQHREKAKLIKVLSETGMQNVIDVDALQKMQDNIAEISGISIVAVDAKGTPITQETSFTSFCKLRRTMDDCRSNCFFSDAYGGLKAAMKNMPYVYRCPAGLVDCAVPINIYGIYLGAILIGQVKCETTGAKDLENVMKFTFENISSEKAEELYAEYKKVKVVKLERLKLVANMFRLIIDEMIEKKVEELLRKRTEQENDNLEMKIKNLSIKEKVTKTTVSSSHGSDFLRNKFLTNVMNSLGNLSIIERAPRTNELTCLFSKMLRYNFETHGGFIELEKELENIKNYLRIQQISSSDGFDYQIKYNCSLKNKFIPYFSIYVFVENSILHGFSKINYKGQLKILIYEDEKNYFIQIKDNGSGMSSQNFDRFFKNNSEIADKDEYELSIHSVRKRFISLFGKEYDIELQSNYQKGFQVVIKVPLAIEGIRVNG</sequence>
<evidence type="ECO:0000259" key="3">
    <source>
        <dbReference type="Pfam" id="PF06580"/>
    </source>
</evidence>
<feature type="domain" description="Histidine kinase/HSP90-like ATPase" evidence="2">
    <location>
        <begin position="328"/>
        <end position="429"/>
    </location>
</feature>
<dbReference type="InterPro" id="IPR003594">
    <property type="entry name" value="HATPase_dom"/>
</dbReference>
<feature type="domain" description="PocR" evidence="4">
    <location>
        <begin position="28"/>
        <end position="191"/>
    </location>
</feature>
<proteinExistence type="predicted"/>
<evidence type="ECO:0000259" key="4">
    <source>
        <dbReference type="Pfam" id="PF10114"/>
    </source>
</evidence>
<dbReference type="STRING" id="1423750.FC89_GL001190"/>
<feature type="coiled-coil region" evidence="1">
    <location>
        <begin position="186"/>
        <end position="218"/>
    </location>
</feature>
<comment type="caution">
    <text evidence="5">The sequence shown here is derived from an EMBL/GenBank/DDBJ whole genome shotgun (WGS) entry which is preliminary data.</text>
</comment>
<dbReference type="PATRIC" id="fig|1423750.3.peg.1217"/>
<dbReference type="OrthoDB" id="9776552at2"/>
<evidence type="ECO:0008006" key="7">
    <source>
        <dbReference type="Google" id="ProtNLM"/>
    </source>
</evidence>
<reference evidence="5 6" key="1">
    <citation type="journal article" date="2015" name="Genome Announc.">
        <title>Expanding the biotechnology potential of lactobacilli through comparative genomics of 213 strains and associated genera.</title>
        <authorList>
            <person name="Sun Z."/>
            <person name="Harris H.M."/>
            <person name="McCann A."/>
            <person name="Guo C."/>
            <person name="Argimon S."/>
            <person name="Zhang W."/>
            <person name="Yang X."/>
            <person name="Jeffery I.B."/>
            <person name="Cooney J.C."/>
            <person name="Kagawa T.F."/>
            <person name="Liu W."/>
            <person name="Song Y."/>
            <person name="Salvetti E."/>
            <person name="Wrobel A."/>
            <person name="Rasinkangas P."/>
            <person name="Parkhill J."/>
            <person name="Rea M.C."/>
            <person name="O'Sullivan O."/>
            <person name="Ritari J."/>
            <person name="Douillard F.P."/>
            <person name="Paul Ross R."/>
            <person name="Yang R."/>
            <person name="Briner A.E."/>
            <person name="Felis G.E."/>
            <person name="de Vos W.M."/>
            <person name="Barrangou R."/>
            <person name="Klaenhammer T.R."/>
            <person name="Caufield P.W."/>
            <person name="Cui Y."/>
            <person name="Zhang H."/>
            <person name="O'Toole P.W."/>
        </authorList>
    </citation>
    <scope>NUCLEOTIDE SEQUENCE [LARGE SCALE GENOMIC DNA]</scope>
    <source>
        <strain evidence="5 6">DSM 18630</strain>
    </source>
</reference>
<dbReference type="Pfam" id="PF02518">
    <property type="entry name" value="HATPase_c"/>
    <property type="match status" value="1"/>
</dbReference>
<dbReference type="Pfam" id="PF10114">
    <property type="entry name" value="PocR"/>
    <property type="match status" value="1"/>
</dbReference>
<gene>
    <name evidence="5" type="ORF">FC89_GL001190</name>
</gene>
<protein>
    <recommendedName>
        <fullName evidence="7">Two-component sensor histidine kinase</fullName>
    </recommendedName>
</protein>
<evidence type="ECO:0000313" key="5">
    <source>
        <dbReference type="EMBL" id="KRM06317.1"/>
    </source>
</evidence>